<gene>
    <name evidence="1" type="ORF">CVT25_002804</name>
</gene>
<dbReference type="InterPro" id="IPR036047">
    <property type="entry name" value="F-box-like_dom_sf"/>
</dbReference>
<evidence type="ECO:0008006" key="3">
    <source>
        <dbReference type="Google" id="ProtNLM"/>
    </source>
</evidence>
<evidence type="ECO:0000313" key="1">
    <source>
        <dbReference type="EMBL" id="PPQ79238.1"/>
    </source>
</evidence>
<dbReference type="CDD" id="cd09917">
    <property type="entry name" value="F-box_SF"/>
    <property type="match status" value="1"/>
</dbReference>
<dbReference type="Proteomes" id="UP000283269">
    <property type="component" value="Unassembled WGS sequence"/>
</dbReference>
<dbReference type="OrthoDB" id="2788229at2759"/>
<evidence type="ECO:0000313" key="2">
    <source>
        <dbReference type="Proteomes" id="UP000283269"/>
    </source>
</evidence>
<name>A0A409WL40_PSICY</name>
<dbReference type="InParanoid" id="A0A409WL40"/>
<accession>A0A409WL40</accession>
<organism evidence="1 2">
    <name type="scientific">Psilocybe cyanescens</name>
    <dbReference type="NCBI Taxonomy" id="93625"/>
    <lineage>
        <taxon>Eukaryota</taxon>
        <taxon>Fungi</taxon>
        <taxon>Dikarya</taxon>
        <taxon>Basidiomycota</taxon>
        <taxon>Agaricomycotina</taxon>
        <taxon>Agaricomycetes</taxon>
        <taxon>Agaricomycetidae</taxon>
        <taxon>Agaricales</taxon>
        <taxon>Agaricineae</taxon>
        <taxon>Strophariaceae</taxon>
        <taxon>Psilocybe</taxon>
    </lineage>
</organism>
<dbReference type="Gene3D" id="3.80.10.10">
    <property type="entry name" value="Ribonuclease Inhibitor"/>
    <property type="match status" value="1"/>
</dbReference>
<dbReference type="InterPro" id="IPR032675">
    <property type="entry name" value="LRR_dom_sf"/>
</dbReference>
<comment type="caution">
    <text evidence="1">The sequence shown here is derived from an EMBL/GenBank/DDBJ whole genome shotgun (WGS) entry which is preliminary data.</text>
</comment>
<reference evidence="1 2" key="1">
    <citation type="journal article" date="2018" name="Evol. Lett.">
        <title>Horizontal gene cluster transfer increased hallucinogenic mushroom diversity.</title>
        <authorList>
            <person name="Reynolds H.T."/>
            <person name="Vijayakumar V."/>
            <person name="Gluck-Thaler E."/>
            <person name="Korotkin H.B."/>
            <person name="Matheny P.B."/>
            <person name="Slot J.C."/>
        </authorList>
    </citation>
    <scope>NUCLEOTIDE SEQUENCE [LARGE SCALE GENOMIC DNA]</scope>
    <source>
        <strain evidence="1 2">2631</strain>
    </source>
</reference>
<sequence>MQSQLPPELLDYIFTFMRDDHPSLRHCAAVNHMFSELVERHLFYQITLSNSENYIGRGEPSPAQISKLLTDKTHLESHVKSLRIVMASFGILRWFTLRSMADEDMGQTLLILSHLTDVSLSGLHSGITSWQRFHHIFQTSFARILRLPSMDSVFIHDIEDFPLSLLNNCTSLKSLSLRLVGYPTIPSPAIASSETELPMLEYLEILECTYALSLILVWLLSPGSPKLTNLRVLRIMIQRIEDIVIIQAFLAAGSAQSLKYLYLDACDIARTTYNTIGEVVYPPDSTPHQVLDLSGLPHLESLTIEANIKSTTTFWISSNGEEEIDAYNLQTPIPWIGQLLQSLSYHSSERPKGLQRIILELSFLIDKHSLTRLDWEPFSTVLKSSQLSSLRTVQIRVVRCESTSLNLGALDSALRGDQYLSELVESGLLLIDTTSCQENLGPVHPWSSFKL</sequence>
<proteinExistence type="predicted"/>
<protein>
    <recommendedName>
        <fullName evidence="3">F-box domain-containing protein</fullName>
    </recommendedName>
</protein>
<dbReference type="SUPFAM" id="SSF81383">
    <property type="entry name" value="F-box domain"/>
    <property type="match status" value="1"/>
</dbReference>
<dbReference type="SUPFAM" id="SSF52047">
    <property type="entry name" value="RNI-like"/>
    <property type="match status" value="1"/>
</dbReference>
<dbReference type="EMBL" id="NHYD01003384">
    <property type="protein sequence ID" value="PPQ79238.1"/>
    <property type="molecule type" value="Genomic_DNA"/>
</dbReference>
<dbReference type="AlphaFoldDB" id="A0A409WL40"/>
<keyword evidence="2" id="KW-1185">Reference proteome</keyword>